<protein>
    <submittedName>
        <fullName evidence="2">Uncharacterized protein</fullName>
    </submittedName>
</protein>
<dbReference type="EMBL" id="BGZK01005502">
    <property type="protein sequence ID" value="GBP14328.1"/>
    <property type="molecule type" value="Genomic_DNA"/>
</dbReference>
<name>A0A4C1TLR9_EUMVA</name>
<proteinExistence type="predicted"/>
<comment type="caution">
    <text evidence="2">The sequence shown here is derived from an EMBL/GenBank/DDBJ whole genome shotgun (WGS) entry which is preliminary data.</text>
</comment>
<feature type="region of interest" description="Disordered" evidence="1">
    <location>
        <begin position="59"/>
        <end position="88"/>
    </location>
</feature>
<feature type="compositionally biased region" description="Polar residues" evidence="1">
    <location>
        <begin position="65"/>
        <end position="85"/>
    </location>
</feature>
<evidence type="ECO:0000313" key="2">
    <source>
        <dbReference type="EMBL" id="GBP14328.1"/>
    </source>
</evidence>
<accession>A0A4C1TLR9</accession>
<gene>
    <name evidence="2" type="ORF">EVAR_72409_1</name>
</gene>
<evidence type="ECO:0000256" key="1">
    <source>
        <dbReference type="SAM" id="MobiDB-lite"/>
    </source>
</evidence>
<reference evidence="2 3" key="1">
    <citation type="journal article" date="2019" name="Commun. Biol.">
        <title>The bagworm genome reveals a unique fibroin gene that provides high tensile strength.</title>
        <authorList>
            <person name="Kono N."/>
            <person name="Nakamura H."/>
            <person name="Ohtoshi R."/>
            <person name="Tomita M."/>
            <person name="Numata K."/>
            <person name="Arakawa K."/>
        </authorList>
    </citation>
    <scope>NUCLEOTIDE SEQUENCE [LARGE SCALE GENOMIC DNA]</scope>
</reference>
<dbReference type="AlphaFoldDB" id="A0A4C1TLR9"/>
<organism evidence="2 3">
    <name type="scientific">Eumeta variegata</name>
    <name type="common">Bagworm moth</name>
    <name type="synonym">Eumeta japonica</name>
    <dbReference type="NCBI Taxonomy" id="151549"/>
    <lineage>
        <taxon>Eukaryota</taxon>
        <taxon>Metazoa</taxon>
        <taxon>Ecdysozoa</taxon>
        <taxon>Arthropoda</taxon>
        <taxon>Hexapoda</taxon>
        <taxon>Insecta</taxon>
        <taxon>Pterygota</taxon>
        <taxon>Neoptera</taxon>
        <taxon>Endopterygota</taxon>
        <taxon>Lepidoptera</taxon>
        <taxon>Glossata</taxon>
        <taxon>Ditrysia</taxon>
        <taxon>Tineoidea</taxon>
        <taxon>Psychidae</taxon>
        <taxon>Oiketicinae</taxon>
        <taxon>Eumeta</taxon>
    </lineage>
</organism>
<keyword evidence="3" id="KW-1185">Reference proteome</keyword>
<sequence length="116" mass="13159">MHYHVSAAQDLNQWLAKILPLGVTPGHQPPWYRYYNPRIGLEEQSYSTAMSLLSSQRFGTPLSDRGSSSPLYPESKTSTCSTSPRPNLPPKGNEIILFESSDLYDWEFITVQRILV</sequence>
<dbReference type="Proteomes" id="UP000299102">
    <property type="component" value="Unassembled WGS sequence"/>
</dbReference>
<evidence type="ECO:0000313" key="3">
    <source>
        <dbReference type="Proteomes" id="UP000299102"/>
    </source>
</evidence>